<sequence>MSTVETKDFGMNRRSFLKSAGVSVAFAGSSLGFVSSGIAQETVLRAYGVTTAQMDDPSLISKATGIKLEFTPTDADIGVFMRDALANDIGETHDIMIFDGGTQDILGPQGFYAEIDETNPALDLWERTPDFWKKSDISVYDGKTYGVPILGNCDAFAYFADAIGANPNGQDEIPYSVLYEDDRTRGRVALDRVFSQSLACMANFLKVNGRLQIEDPANLTPEQAKAVVDYAVERKKAGTFRTLHNSFEEQVQLIQSREVDVLECWEPAVKEAEKTMKDEAPIYAYAVEGGKKWGHGAYIPKQALERGNGEAIYEVLNYFLGGEFRAYQARDRSYAGPNMDLGVEYAEKSGWSSEQVEELRATDKKISRKMSNPNAFWAKPTAPHAGVMEQEWQRFLSA</sequence>
<evidence type="ECO:0000313" key="2">
    <source>
        <dbReference type="Proteomes" id="UP001073227"/>
    </source>
</evidence>
<protein>
    <submittedName>
        <fullName evidence="1">Extracellular solute-binding protein</fullName>
    </submittedName>
</protein>
<accession>A0ABT3ZDA8</accession>
<gene>
    <name evidence="1" type="ORF">OEG84_16600</name>
</gene>
<dbReference type="InterPro" id="IPR006311">
    <property type="entry name" value="TAT_signal"/>
</dbReference>
<dbReference type="Gene3D" id="3.40.190.10">
    <property type="entry name" value="Periplasmic binding protein-like II"/>
    <property type="match status" value="2"/>
</dbReference>
<reference evidence="1" key="1">
    <citation type="submission" date="2022-10" db="EMBL/GenBank/DDBJ databases">
        <title>Hoeflea sp. G2-23, isolated from marine algae.</title>
        <authorList>
            <person name="Kristyanto S."/>
            <person name="Kim J.M."/>
            <person name="Jeon C.O."/>
        </authorList>
    </citation>
    <scope>NUCLEOTIDE SEQUENCE</scope>
    <source>
        <strain evidence="1">G2-23</strain>
    </source>
</reference>
<dbReference type="PROSITE" id="PS51318">
    <property type="entry name" value="TAT"/>
    <property type="match status" value="1"/>
</dbReference>
<dbReference type="SUPFAM" id="SSF53850">
    <property type="entry name" value="Periplasmic binding protein-like II"/>
    <property type="match status" value="1"/>
</dbReference>
<proteinExistence type="predicted"/>
<keyword evidence="2" id="KW-1185">Reference proteome</keyword>
<dbReference type="RefSeq" id="WP_267654785.1">
    <property type="nucleotide sequence ID" value="NZ_JAOVZR010000001.1"/>
</dbReference>
<dbReference type="EMBL" id="JAOVZR010000001">
    <property type="protein sequence ID" value="MCY0149284.1"/>
    <property type="molecule type" value="Genomic_DNA"/>
</dbReference>
<organism evidence="1 2">
    <name type="scientific">Hoeflea algicola</name>
    <dbReference type="NCBI Taxonomy" id="2983763"/>
    <lineage>
        <taxon>Bacteria</taxon>
        <taxon>Pseudomonadati</taxon>
        <taxon>Pseudomonadota</taxon>
        <taxon>Alphaproteobacteria</taxon>
        <taxon>Hyphomicrobiales</taxon>
        <taxon>Rhizobiaceae</taxon>
        <taxon>Hoeflea</taxon>
    </lineage>
</organism>
<comment type="caution">
    <text evidence="1">The sequence shown here is derived from an EMBL/GenBank/DDBJ whole genome shotgun (WGS) entry which is preliminary data.</text>
</comment>
<evidence type="ECO:0000313" key="1">
    <source>
        <dbReference type="EMBL" id="MCY0149284.1"/>
    </source>
</evidence>
<name>A0ABT3ZDA8_9HYPH</name>
<dbReference type="Proteomes" id="UP001073227">
    <property type="component" value="Unassembled WGS sequence"/>
</dbReference>